<gene>
    <name evidence="1" type="ORF">SAMN02745724_02394</name>
</gene>
<dbReference type="AlphaFoldDB" id="A0A1I1LI60"/>
<dbReference type="RefSeq" id="WP_091983972.1">
    <property type="nucleotide sequence ID" value="NZ_FOLO01000016.1"/>
</dbReference>
<dbReference type="PROSITE" id="PS51257">
    <property type="entry name" value="PROKAR_LIPOPROTEIN"/>
    <property type="match status" value="1"/>
</dbReference>
<evidence type="ECO:0000313" key="2">
    <source>
        <dbReference type="Proteomes" id="UP000198862"/>
    </source>
</evidence>
<dbReference type="STRING" id="1123010.SAMN02745724_02394"/>
<dbReference type="Proteomes" id="UP000198862">
    <property type="component" value="Unassembled WGS sequence"/>
</dbReference>
<reference evidence="1 2" key="1">
    <citation type="submission" date="2016-10" db="EMBL/GenBank/DDBJ databases">
        <authorList>
            <person name="de Groot N.N."/>
        </authorList>
    </citation>
    <scope>NUCLEOTIDE SEQUENCE [LARGE SCALE GENOMIC DNA]</scope>
    <source>
        <strain evidence="1 2">DSM 6059</strain>
    </source>
</reference>
<accession>A0A1I1LI60</accession>
<keyword evidence="2" id="KW-1185">Reference proteome</keyword>
<protein>
    <recommendedName>
        <fullName evidence="3">5-methyltetrahydrofolate--homocysteine methyltransferase</fullName>
    </recommendedName>
</protein>
<dbReference type="InterPro" id="IPR011048">
    <property type="entry name" value="Haem_d1_sf"/>
</dbReference>
<organism evidence="1 2">
    <name type="scientific">Pseudoalteromonas denitrificans DSM 6059</name>
    <dbReference type="NCBI Taxonomy" id="1123010"/>
    <lineage>
        <taxon>Bacteria</taxon>
        <taxon>Pseudomonadati</taxon>
        <taxon>Pseudomonadota</taxon>
        <taxon>Gammaproteobacteria</taxon>
        <taxon>Alteromonadales</taxon>
        <taxon>Pseudoalteromonadaceae</taxon>
        <taxon>Pseudoalteromonas</taxon>
    </lineage>
</organism>
<proteinExistence type="predicted"/>
<dbReference type="OrthoDB" id="60524at2"/>
<name>A0A1I1LI60_9GAMM</name>
<dbReference type="SUPFAM" id="SSF51004">
    <property type="entry name" value="C-terminal (heme d1) domain of cytochrome cd1-nitrite reductase"/>
    <property type="match status" value="1"/>
</dbReference>
<dbReference type="EMBL" id="FOLO01000016">
    <property type="protein sequence ID" value="SFC72729.1"/>
    <property type="molecule type" value="Genomic_DNA"/>
</dbReference>
<evidence type="ECO:0008006" key="3">
    <source>
        <dbReference type="Google" id="ProtNLM"/>
    </source>
</evidence>
<sequence>MKTISLKSLLLTCATAALIGCGDSDTKITEIEPTPIEKEDGHDHDAELGKGRLAIADAEQAVIHFFDLEENTLVESVNITHPAEYLYASPEGRYAVAVQRSMDHVEFVDGGIWQELHGDHYDQHLDAPSLTSFTLNDVKPTHYVPRGDKAAVFFDGNKETGANAGLSLLSNESIAQEKVIAEHHFDTYMHGTAEIRDDFLLTTLRDSSSESSLPEQVALLEVHGDHFHQEQVFEETCPALHGSFQTENHIAFACGDGVLAIKQEGNVFTAHKIANPADMPEGVRIGSLKGSPENDVMIGGSRSGLFLVDLVEEKITPFNWQPSEDVSLVSYGFDGHNEHALMIDNTGHLNVFSAENNWQLDNRISLFSDLAEEAKPSIIASKAHELIYIIHEQEVTTVDLHKGDVVGHFDLDFVPSKAAWLGVASEEEHEH</sequence>
<evidence type="ECO:0000313" key="1">
    <source>
        <dbReference type="EMBL" id="SFC72729.1"/>
    </source>
</evidence>